<dbReference type="Gene3D" id="1.10.3720.10">
    <property type="entry name" value="MetI-like"/>
    <property type="match status" value="1"/>
</dbReference>
<dbReference type="InterPro" id="IPR000515">
    <property type="entry name" value="MetI-like"/>
</dbReference>
<dbReference type="PROSITE" id="PS50928">
    <property type="entry name" value="ABC_TM1"/>
    <property type="match status" value="1"/>
</dbReference>
<gene>
    <name evidence="10" type="ORF">IAB14_00675</name>
</gene>
<name>A0A9D1NAM0_9FIRM</name>
<evidence type="ECO:0000256" key="5">
    <source>
        <dbReference type="ARBA" id="ARBA00022692"/>
    </source>
</evidence>
<dbReference type="CDD" id="cd06261">
    <property type="entry name" value="TM_PBP2"/>
    <property type="match status" value="1"/>
</dbReference>
<dbReference type="EMBL" id="DVOH01000009">
    <property type="protein sequence ID" value="HIU99611.1"/>
    <property type="molecule type" value="Genomic_DNA"/>
</dbReference>
<evidence type="ECO:0000256" key="6">
    <source>
        <dbReference type="ARBA" id="ARBA00022989"/>
    </source>
</evidence>
<proteinExistence type="inferred from homology"/>
<comment type="similarity">
    <text evidence="2">Belongs to the binding-protein-dependent transport system permease family. CysTW subfamily.</text>
</comment>
<dbReference type="InterPro" id="IPR035906">
    <property type="entry name" value="MetI-like_sf"/>
</dbReference>
<evidence type="ECO:0000313" key="11">
    <source>
        <dbReference type="Proteomes" id="UP000886891"/>
    </source>
</evidence>
<evidence type="ECO:0000256" key="8">
    <source>
        <dbReference type="RuleBase" id="RU363032"/>
    </source>
</evidence>
<dbReference type="PANTHER" id="PTHR43848:SF2">
    <property type="entry name" value="PUTRESCINE TRANSPORT SYSTEM PERMEASE PROTEIN POTI"/>
    <property type="match status" value="1"/>
</dbReference>
<feature type="transmembrane region" description="Helical" evidence="8">
    <location>
        <begin position="135"/>
        <end position="154"/>
    </location>
</feature>
<reference evidence="10" key="2">
    <citation type="journal article" date="2021" name="PeerJ">
        <title>Extensive microbial diversity within the chicken gut microbiome revealed by metagenomics and culture.</title>
        <authorList>
            <person name="Gilroy R."/>
            <person name="Ravi A."/>
            <person name="Getino M."/>
            <person name="Pursley I."/>
            <person name="Horton D.L."/>
            <person name="Alikhan N.F."/>
            <person name="Baker D."/>
            <person name="Gharbi K."/>
            <person name="Hall N."/>
            <person name="Watson M."/>
            <person name="Adriaenssens E.M."/>
            <person name="Foster-Nyarko E."/>
            <person name="Jarju S."/>
            <person name="Secka A."/>
            <person name="Antonio M."/>
            <person name="Oren A."/>
            <person name="Chaudhuri R.R."/>
            <person name="La Ragione R."/>
            <person name="Hildebrand F."/>
            <person name="Pallen M.J."/>
        </authorList>
    </citation>
    <scope>NUCLEOTIDE SEQUENCE</scope>
    <source>
        <strain evidence="10">23406</strain>
    </source>
</reference>
<feature type="transmembrane region" description="Helical" evidence="8">
    <location>
        <begin position="235"/>
        <end position="256"/>
    </location>
</feature>
<keyword evidence="5 8" id="KW-0812">Transmembrane</keyword>
<evidence type="ECO:0000256" key="3">
    <source>
        <dbReference type="ARBA" id="ARBA00022448"/>
    </source>
</evidence>
<keyword evidence="3 8" id="KW-0813">Transport</keyword>
<dbReference type="InterPro" id="IPR051789">
    <property type="entry name" value="Bact_Polyamine_Transport"/>
</dbReference>
<organism evidence="10 11">
    <name type="scientific">Candidatus Stercoripulliclostridium merdipullorum</name>
    <dbReference type="NCBI Taxonomy" id="2840952"/>
    <lineage>
        <taxon>Bacteria</taxon>
        <taxon>Bacillati</taxon>
        <taxon>Bacillota</taxon>
        <taxon>Clostridia</taxon>
        <taxon>Eubacteriales</taxon>
        <taxon>Candidatus Stercoripulliclostridium</taxon>
    </lineage>
</organism>
<dbReference type="SUPFAM" id="SSF161098">
    <property type="entry name" value="MetI-like"/>
    <property type="match status" value="1"/>
</dbReference>
<keyword evidence="6 8" id="KW-1133">Transmembrane helix</keyword>
<dbReference type="GO" id="GO:0055085">
    <property type="term" value="P:transmembrane transport"/>
    <property type="evidence" value="ECO:0007669"/>
    <property type="project" value="InterPro"/>
</dbReference>
<dbReference type="AlphaFoldDB" id="A0A9D1NAM0"/>
<keyword evidence="7 8" id="KW-0472">Membrane</keyword>
<evidence type="ECO:0000259" key="9">
    <source>
        <dbReference type="PROSITE" id="PS50928"/>
    </source>
</evidence>
<comment type="subcellular location">
    <subcellularLocation>
        <location evidence="1 8">Cell membrane</location>
        <topology evidence="1 8">Multi-pass membrane protein</topology>
    </subcellularLocation>
</comment>
<evidence type="ECO:0000256" key="7">
    <source>
        <dbReference type="ARBA" id="ARBA00023136"/>
    </source>
</evidence>
<evidence type="ECO:0000256" key="4">
    <source>
        <dbReference type="ARBA" id="ARBA00022475"/>
    </source>
</evidence>
<protein>
    <submittedName>
        <fullName evidence="10">ABC transporter permease</fullName>
    </submittedName>
</protein>
<feature type="transmembrane region" description="Helical" evidence="8">
    <location>
        <begin position="175"/>
        <end position="198"/>
    </location>
</feature>
<feature type="transmembrane region" description="Helical" evidence="8">
    <location>
        <begin position="112"/>
        <end position="129"/>
    </location>
</feature>
<feature type="transmembrane region" description="Helical" evidence="8">
    <location>
        <begin position="67"/>
        <end position="91"/>
    </location>
</feature>
<dbReference type="Pfam" id="PF00528">
    <property type="entry name" value="BPD_transp_1"/>
    <property type="match status" value="1"/>
</dbReference>
<sequence>MVKKILGNCYLYLLLLILYLPVVLVIVYSFSNTANFTWSNGFTFDAYIAMFKSSKAPALWDAVKNTFIIAAVSGVASTVLGTTAAIGIFNYKRRARAVVESINQLPVVNSEVVMAVSLLLFFSSLQIPLGYPSLILGHISFCTPYVVLNILPRLEQMDPNIYEAALDLGANPFKAMIKVIIPYIFPSIVSGAVLAFALSMDDFIITQINKGAASGINTLSTFIYSDARVKGLEPFWFAVFSIIFIIMLTTLLVINLRKQKKEDVK</sequence>
<evidence type="ECO:0000256" key="2">
    <source>
        <dbReference type="ARBA" id="ARBA00007069"/>
    </source>
</evidence>
<reference evidence="10" key="1">
    <citation type="submission" date="2020-10" db="EMBL/GenBank/DDBJ databases">
        <authorList>
            <person name="Gilroy R."/>
        </authorList>
    </citation>
    <scope>NUCLEOTIDE SEQUENCE</scope>
    <source>
        <strain evidence="10">23406</strain>
    </source>
</reference>
<comment type="caution">
    <text evidence="10">The sequence shown here is derived from an EMBL/GenBank/DDBJ whole genome shotgun (WGS) entry which is preliminary data.</text>
</comment>
<dbReference type="PANTHER" id="PTHR43848">
    <property type="entry name" value="PUTRESCINE TRANSPORT SYSTEM PERMEASE PROTEIN POTI"/>
    <property type="match status" value="1"/>
</dbReference>
<accession>A0A9D1NAM0</accession>
<dbReference type="Proteomes" id="UP000886891">
    <property type="component" value="Unassembled WGS sequence"/>
</dbReference>
<dbReference type="GO" id="GO:0005886">
    <property type="term" value="C:plasma membrane"/>
    <property type="evidence" value="ECO:0007669"/>
    <property type="project" value="UniProtKB-SubCell"/>
</dbReference>
<feature type="domain" description="ABC transmembrane type-1" evidence="9">
    <location>
        <begin position="63"/>
        <end position="257"/>
    </location>
</feature>
<evidence type="ECO:0000256" key="1">
    <source>
        <dbReference type="ARBA" id="ARBA00004651"/>
    </source>
</evidence>
<keyword evidence="4" id="KW-1003">Cell membrane</keyword>
<feature type="transmembrane region" description="Helical" evidence="8">
    <location>
        <begin position="9"/>
        <end position="30"/>
    </location>
</feature>
<evidence type="ECO:0000313" key="10">
    <source>
        <dbReference type="EMBL" id="HIU99611.1"/>
    </source>
</evidence>